<dbReference type="PROSITE" id="PS50995">
    <property type="entry name" value="HTH_MARR_2"/>
    <property type="match status" value="1"/>
</dbReference>
<accession>A0A9D2D7N3</accession>
<reference evidence="2" key="2">
    <citation type="submission" date="2021-04" db="EMBL/GenBank/DDBJ databases">
        <authorList>
            <person name="Gilroy R."/>
        </authorList>
    </citation>
    <scope>NUCLEOTIDE SEQUENCE</scope>
    <source>
        <strain evidence="2">CHK192-19661</strain>
    </source>
</reference>
<dbReference type="InterPro" id="IPR039422">
    <property type="entry name" value="MarR/SlyA-like"/>
</dbReference>
<comment type="caution">
    <text evidence="2">The sequence shown here is derived from an EMBL/GenBank/DDBJ whole genome shotgun (WGS) entry which is preliminary data.</text>
</comment>
<organism evidence="2 3">
    <name type="scientific">Candidatus Borkfalkia avicola</name>
    <dbReference type="NCBI Taxonomy" id="2838503"/>
    <lineage>
        <taxon>Bacteria</taxon>
        <taxon>Bacillati</taxon>
        <taxon>Bacillota</taxon>
        <taxon>Clostridia</taxon>
        <taxon>Christensenellales</taxon>
        <taxon>Christensenellaceae</taxon>
        <taxon>Candidatus Borkfalkia</taxon>
    </lineage>
</organism>
<evidence type="ECO:0000259" key="1">
    <source>
        <dbReference type="PROSITE" id="PS50995"/>
    </source>
</evidence>
<dbReference type="SMART" id="SM00347">
    <property type="entry name" value="HTH_MARR"/>
    <property type="match status" value="1"/>
</dbReference>
<proteinExistence type="predicted"/>
<dbReference type="Pfam" id="PF12802">
    <property type="entry name" value="MarR_2"/>
    <property type="match status" value="1"/>
</dbReference>
<dbReference type="Proteomes" id="UP000824025">
    <property type="component" value="Unassembled WGS sequence"/>
</dbReference>
<dbReference type="EMBL" id="DXCF01000031">
    <property type="protein sequence ID" value="HIZ10019.1"/>
    <property type="molecule type" value="Genomic_DNA"/>
</dbReference>
<protein>
    <submittedName>
        <fullName evidence="2">MarR family transcriptional regulator</fullName>
    </submittedName>
</protein>
<dbReference type="Gene3D" id="1.10.10.10">
    <property type="entry name" value="Winged helix-like DNA-binding domain superfamily/Winged helix DNA-binding domain"/>
    <property type="match status" value="1"/>
</dbReference>
<sequence>MQSADLLRCIRCISKAYDGVLKRICSERGLSLLEVKVISFLHNNPEMNTAGDIAEYRLLSKGNVSRAVDSLIRQGYLRRVPDTADRRRVYLYLLPSSAPVTDRIDREWSAFDAKLFCGFGEEEKQQYDRFKELLMQNAETIMEEALAEGDGK</sequence>
<evidence type="ECO:0000313" key="2">
    <source>
        <dbReference type="EMBL" id="HIZ10019.1"/>
    </source>
</evidence>
<dbReference type="GO" id="GO:0003700">
    <property type="term" value="F:DNA-binding transcription factor activity"/>
    <property type="evidence" value="ECO:0007669"/>
    <property type="project" value="InterPro"/>
</dbReference>
<gene>
    <name evidence="2" type="ORF">H9726_05990</name>
</gene>
<dbReference type="SUPFAM" id="SSF46785">
    <property type="entry name" value="Winged helix' DNA-binding domain"/>
    <property type="match status" value="1"/>
</dbReference>
<dbReference type="InterPro" id="IPR000835">
    <property type="entry name" value="HTH_MarR-typ"/>
</dbReference>
<dbReference type="InterPro" id="IPR036388">
    <property type="entry name" value="WH-like_DNA-bd_sf"/>
</dbReference>
<feature type="domain" description="HTH marR-type" evidence="1">
    <location>
        <begin position="3"/>
        <end position="139"/>
    </location>
</feature>
<reference evidence="2" key="1">
    <citation type="journal article" date="2021" name="PeerJ">
        <title>Extensive microbial diversity within the chicken gut microbiome revealed by metagenomics and culture.</title>
        <authorList>
            <person name="Gilroy R."/>
            <person name="Ravi A."/>
            <person name="Getino M."/>
            <person name="Pursley I."/>
            <person name="Horton D.L."/>
            <person name="Alikhan N.F."/>
            <person name="Baker D."/>
            <person name="Gharbi K."/>
            <person name="Hall N."/>
            <person name="Watson M."/>
            <person name="Adriaenssens E.M."/>
            <person name="Foster-Nyarko E."/>
            <person name="Jarju S."/>
            <person name="Secka A."/>
            <person name="Antonio M."/>
            <person name="Oren A."/>
            <person name="Chaudhuri R.R."/>
            <person name="La Ragione R."/>
            <person name="Hildebrand F."/>
            <person name="Pallen M.J."/>
        </authorList>
    </citation>
    <scope>NUCLEOTIDE SEQUENCE</scope>
    <source>
        <strain evidence="2">CHK192-19661</strain>
    </source>
</reference>
<dbReference type="PANTHER" id="PTHR33164:SF43">
    <property type="entry name" value="HTH-TYPE TRANSCRIPTIONAL REPRESSOR YETL"/>
    <property type="match status" value="1"/>
</dbReference>
<evidence type="ECO:0000313" key="3">
    <source>
        <dbReference type="Proteomes" id="UP000824025"/>
    </source>
</evidence>
<dbReference type="PANTHER" id="PTHR33164">
    <property type="entry name" value="TRANSCRIPTIONAL REGULATOR, MARR FAMILY"/>
    <property type="match status" value="1"/>
</dbReference>
<name>A0A9D2D7N3_9FIRM</name>
<dbReference type="AlphaFoldDB" id="A0A9D2D7N3"/>
<dbReference type="InterPro" id="IPR036390">
    <property type="entry name" value="WH_DNA-bd_sf"/>
</dbReference>
<dbReference type="GO" id="GO:0006950">
    <property type="term" value="P:response to stress"/>
    <property type="evidence" value="ECO:0007669"/>
    <property type="project" value="TreeGrafter"/>
</dbReference>